<feature type="region of interest" description="Disordered" evidence="5">
    <location>
        <begin position="46"/>
        <end position="73"/>
    </location>
</feature>
<evidence type="ECO:0000256" key="4">
    <source>
        <dbReference type="ARBA" id="ARBA00022737"/>
    </source>
</evidence>
<evidence type="ECO:0000313" key="7">
    <source>
        <dbReference type="Proteomes" id="UP000694521"/>
    </source>
</evidence>
<keyword evidence="3" id="KW-0433">Leucine-rich repeat</keyword>
<keyword evidence="4" id="KW-0677">Repeat</keyword>
<dbReference type="InterPro" id="IPR003591">
    <property type="entry name" value="Leu-rich_rpt_typical-subtyp"/>
</dbReference>
<evidence type="ECO:0000256" key="2">
    <source>
        <dbReference type="ARBA" id="ARBA00022490"/>
    </source>
</evidence>
<dbReference type="SMART" id="SM00369">
    <property type="entry name" value="LRR_TYP"/>
    <property type="match status" value="5"/>
</dbReference>
<evidence type="ECO:0000256" key="1">
    <source>
        <dbReference type="ARBA" id="ARBA00004496"/>
    </source>
</evidence>
<keyword evidence="2" id="KW-0963">Cytoplasm</keyword>
<dbReference type="InterPro" id="IPR001611">
    <property type="entry name" value="Leu-rich_rpt"/>
</dbReference>
<name>A0A8B9EKP1_ANSCY</name>
<dbReference type="AlphaFoldDB" id="A0A8B9EKP1"/>
<reference evidence="6" key="2">
    <citation type="submission" date="2025-09" db="UniProtKB">
        <authorList>
            <consortium name="Ensembl"/>
        </authorList>
    </citation>
    <scope>IDENTIFICATION</scope>
</reference>
<accession>A0A8B9EKP1</accession>
<feature type="compositionally biased region" description="Basic residues" evidence="5">
    <location>
        <begin position="449"/>
        <end position="458"/>
    </location>
</feature>
<organism evidence="6 7">
    <name type="scientific">Anser cygnoides</name>
    <name type="common">Swan goose</name>
    <dbReference type="NCBI Taxonomy" id="8845"/>
    <lineage>
        <taxon>Eukaryota</taxon>
        <taxon>Metazoa</taxon>
        <taxon>Chordata</taxon>
        <taxon>Craniata</taxon>
        <taxon>Vertebrata</taxon>
        <taxon>Euteleostomi</taxon>
        <taxon>Archelosauria</taxon>
        <taxon>Archosauria</taxon>
        <taxon>Dinosauria</taxon>
        <taxon>Saurischia</taxon>
        <taxon>Theropoda</taxon>
        <taxon>Coelurosauria</taxon>
        <taxon>Aves</taxon>
        <taxon>Neognathae</taxon>
        <taxon>Galloanserae</taxon>
        <taxon>Anseriformes</taxon>
        <taxon>Anatidae</taxon>
        <taxon>Anserinae</taxon>
        <taxon>Anser</taxon>
    </lineage>
</organism>
<evidence type="ECO:0000256" key="5">
    <source>
        <dbReference type="SAM" id="MobiDB-lite"/>
    </source>
</evidence>
<dbReference type="PROSITE" id="PS51450">
    <property type="entry name" value="LRR"/>
    <property type="match status" value="1"/>
</dbReference>
<proteinExistence type="predicted"/>
<reference evidence="6" key="1">
    <citation type="submission" date="2025-08" db="UniProtKB">
        <authorList>
            <consortium name="Ensembl"/>
        </authorList>
    </citation>
    <scope>IDENTIFICATION</scope>
</reference>
<dbReference type="PANTHER" id="PTHR22710">
    <property type="entry name" value="X-RAY RADIATION RESISTANCE ASSOCIATED PROTEIN 1 XRRA1"/>
    <property type="match status" value="1"/>
</dbReference>
<protein>
    <submittedName>
        <fullName evidence="6">X-ray radiation resistance associated 1</fullName>
    </submittedName>
</protein>
<dbReference type="GO" id="GO:0005737">
    <property type="term" value="C:cytoplasm"/>
    <property type="evidence" value="ECO:0007669"/>
    <property type="project" value="UniProtKB-SubCell"/>
</dbReference>
<sequence length="849" mass="92540">MATTGLYKMGDGSNYATNCFPARNILHNSKGAGRWLLAPIATPRAWAEPGTTRETAQQRRKPPRSASGEENNEDNVLDETFLMKHHCLHNPSDLCSVNISSQNLVSAKEDDFEKFDCVAFINAAENLLTLEPFRKFPGLRELELSLNGLRNLKITAGDFLHLEDLDLSYNNLSPEDIWALGDLAQLKILRLTANGLRTLPADLAGSWHSAHLRFPSLEVLVLDDNQLSDPCVFVSLSNLCSLRELNLDRNRISAVPYLQQAESRQFSLHPALDDGTFRAEWYQSLSSLRQQPQHKGTEVPEELEGKRGQLEYSVLQNNGEPAGREVLFDSGFQGCPVPGVSRDRGPSASKTLPAPSVRRDICAPFPELQRLSLAFNKIADETALLPLAFFPRLKELTFHNNPLAAARSGQPPLLTRLLQQRLGIKLVRHKSLPAGRRHFSIPLKASRKVSSHLPKVKKQPPTLEAPAETLGGPLPAVEEATRGAGAPSPPRLLPPLGPTPAALSRDAGSGRPGVLGHGERGSGPPSTAPEDVEAFFMTQVCEAGQDSRGHERVGRLPWVALGVGARGCAGSGHSPKHPAHPSRVAPAGKLPLRAHEGNFRFDFPGNPRTVSLQRTGLDPLPLRARSHHAWTGRGAGCVAQGHQETPLTPAGRAPADFPSGLRGKHCCEVFCFASSRWRTCLGPSGDPWQRAGWRRRASRARKGAPGLFQSATRATRSCSVGTPTRILSSQLVREESRGLLAGCWGLWSALTKKEAAKAVVVVPFSLWFTGIQKNVQALCYILNHPLVYRDAKPRLDSLQKAYVPRKKVKGAASEGRTAPLVMLVSGSVPELTAQLWGGGKLIQYCLMHR</sequence>
<dbReference type="Pfam" id="PF13516">
    <property type="entry name" value="LRR_6"/>
    <property type="match status" value="1"/>
</dbReference>
<dbReference type="Gene3D" id="3.80.10.10">
    <property type="entry name" value="Ribonuclease Inhibitor"/>
    <property type="match status" value="2"/>
</dbReference>
<feature type="compositionally biased region" description="Pro residues" evidence="5">
    <location>
        <begin position="487"/>
        <end position="498"/>
    </location>
</feature>
<dbReference type="SUPFAM" id="SSF52058">
    <property type="entry name" value="L domain-like"/>
    <property type="match status" value="1"/>
</dbReference>
<dbReference type="InterPro" id="IPR032675">
    <property type="entry name" value="LRR_dom_sf"/>
</dbReference>
<evidence type="ECO:0000313" key="6">
    <source>
        <dbReference type="Ensembl" id="ENSACDP00005023521.1"/>
    </source>
</evidence>
<feature type="region of interest" description="Disordered" evidence="5">
    <location>
        <begin position="449"/>
        <end position="530"/>
    </location>
</feature>
<dbReference type="Proteomes" id="UP000694521">
    <property type="component" value="Unplaced"/>
</dbReference>
<dbReference type="Ensembl" id="ENSACDT00005028125.1">
    <property type="protein sequence ID" value="ENSACDP00005023521.1"/>
    <property type="gene ID" value="ENSACDG00005017069.1"/>
</dbReference>
<dbReference type="GO" id="GO:0005634">
    <property type="term" value="C:nucleus"/>
    <property type="evidence" value="ECO:0007669"/>
    <property type="project" value="TreeGrafter"/>
</dbReference>
<keyword evidence="7" id="KW-1185">Reference proteome</keyword>
<comment type="subcellular location">
    <subcellularLocation>
        <location evidence="1">Cytoplasm</location>
    </subcellularLocation>
</comment>
<evidence type="ECO:0000256" key="3">
    <source>
        <dbReference type="ARBA" id="ARBA00022614"/>
    </source>
</evidence>
<dbReference type="PANTHER" id="PTHR22710:SF2">
    <property type="entry name" value="X-RAY RADIATION RESISTANCE-ASSOCIATED PROTEIN 1"/>
    <property type="match status" value="1"/>
</dbReference>